<feature type="transmembrane region" description="Helical" evidence="13">
    <location>
        <begin position="178"/>
        <end position="199"/>
    </location>
</feature>
<dbReference type="Pfam" id="PF01151">
    <property type="entry name" value="ELO"/>
    <property type="match status" value="1"/>
</dbReference>
<feature type="transmembrane region" description="Helical" evidence="13">
    <location>
        <begin position="246"/>
        <end position="266"/>
    </location>
</feature>
<dbReference type="STRING" id="88036.D8RFX0"/>
<dbReference type="GO" id="GO:0009922">
    <property type="term" value="F:fatty acid elongase activity"/>
    <property type="evidence" value="ECO:0000318"/>
    <property type="project" value="GO_Central"/>
</dbReference>
<dbReference type="GO" id="GO:0005789">
    <property type="term" value="C:endoplasmic reticulum membrane"/>
    <property type="evidence" value="ECO:0000318"/>
    <property type="project" value="GO_Central"/>
</dbReference>
<evidence type="ECO:0000256" key="4">
    <source>
        <dbReference type="ARBA" id="ARBA00022516"/>
    </source>
</evidence>
<dbReference type="KEGG" id="smo:SELMODRAFT_92818"/>
<keyword evidence="4" id="KW-0444">Lipid biosynthesis</keyword>
<organism evidence="15">
    <name type="scientific">Selaginella moellendorffii</name>
    <name type="common">Spikemoss</name>
    <dbReference type="NCBI Taxonomy" id="88036"/>
    <lineage>
        <taxon>Eukaryota</taxon>
        <taxon>Viridiplantae</taxon>
        <taxon>Streptophyta</taxon>
        <taxon>Embryophyta</taxon>
        <taxon>Tracheophyta</taxon>
        <taxon>Lycopodiopsida</taxon>
        <taxon>Selaginellales</taxon>
        <taxon>Selaginellaceae</taxon>
        <taxon>Selaginella</taxon>
    </lineage>
</organism>
<evidence type="ECO:0000256" key="10">
    <source>
        <dbReference type="ARBA" id="ARBA00023136"/>
    </source>
</evidence>
<dbReference type="FunCoup" id="D8RFX0">
    <property type="interactions" value="1279"/>
</dbReference>
<feature type="transmembrane region" description="Helical" evidence="13">
    <location>
        <begin position="125"/>
        <end position="148"/>
    </location>
</feature>
<dbReference type="GO" id="GO:0034625">
    <property type="term" value="P:fatty acid elongation, monounsaturated fatty acid"/>
    <property type="evidence" value="ECO:0000318"/>
    <property type="project" value="GO_Central"/>
</dbReference>
<dbReference type="GO" id="GO:0042761">
    <property type="term" value="P:very long-chain fatty acid biosynthetic process"/>
    <property type="evidence" value="ECO:0000318"/>
    <property type="project" value="GO_Central"/>
</dbReference>
<keyword evidence="9" id="KW-0443">Lipid metabolism</keyword>
<comment type="similarity">
    <text evidence="2">Belongs to the ELO family.</text>
</comment>
<evidence type="ECO:0000256" key="1">
    <source>
        <dbReference type="ARBA" id="ARBA00004141"/>
    </source>
</evidence>
<dbReference type="InParanoid" id="D8RFX0"/>
<dbReference type="HOGENOM" id="CLU_048483_6_0_1"/>
<keyword evidence="8 13" id="KW-1133">Transmembrane helix</keyword>
<evidence type="ECO:0000256" key="7">
    <source>
        <dbReference type="ARBA" id="ARBA00022832"/>
    </source>
</evidence>
<evidence type="ECO:0000313" key="15">
    <source>
        <dbReference type="Proteomes" id="UP000001514"/>
    </source>
</evidence>
<evidence type="ECO:0000256" key="5">
    <source>
        <dbReference type="ARBA" id="ARBA00022679"/>
    </source>
</evidence>
<dbReference type="InterPro" id="IPR002076">
    <property type="entry name" value="ELO_fam"/>
</dbReference>
<proteinExistence type="inferred from homology"/>
<dbReference type="GO" id="GO:0034626">
    <property type="term" value="P:fatty acid elongation, polyunsaturated fatty acid"/>
    <property type="evidence" value="ECO:0000318"/>
    <property type="project" value="GO_Central"/>
</dbReference>
<evidence type="ECO:0000256" key="13">
    <source>
        <dbReference type="SAM" id="Phobius"/>
    </source>
</evidence>
<protein>
    <recommendedName>
        <fullName evidence="3">very-long-chain 3-oxoacyl-CoA synthase</fullName>
        <ecNumber evidence="3">2.3.1.199</ecNumber>
    </recommendedName>
</protein>
<evidence type="ECO:0000256" key="11">
    <source>
        <dbReference type="ARBA" id="ARBA00023160"/>
    </source>
</evidence>
<evidence type="ECO:0000256" key="6">
    <source>
        <dbReference type="ARBA" id="ARBA00022692"/>
    </source>
</evidence>
<feature type="transmembrane region" description="Helical" evidence="13">
    <location>
        <begin position="211"/>
        <end position="234"/>
    </location>
</feature>
<keyword evidence="6 13" id="KW-0812">Transmembrane</keyword>
<sequence length="283" mass="31806">MAPVDQLLATIRYYAADHPMVSHFRWDEDHTLGASWGFVISALGIYAAAILVLKFLTSLRRSPIPLGPLQILHNLALLAGSVAIFAGCLQATLVEHEQSSWLWKASGGIDWLFCFPVETRPVGRIFFWSYAFYLSKFVELLDTLIIVLRKRRLTLFHAIQHAGNPIICFLWLHTAQSLQVIFLLVNTAIQTLLYSYFLLSSLGFDPPVKEFVTLAQILQFAIGIAAAAWVALLVRQKSAKCSGMEALAANAVFYLALMLLLTNYYIKIYVRKKPQTKKSKKAQ</sequence>
<dbReference type="EMBL" id="GL377578">
    <property type="protein sequence ID" value="EFJ29199.1"/>
    <property type="molecule type" value="Genomic_DNA"/>
</dbReference>
<evidence type="ECO:0000256" key="2">
    <source>
        <dbReference type="ARBA" id="ARBA00007263"/>
    </source>
</evidence>
<feature type="transmembrane region" description="Helical" evidence="13">
    <location>
        <begin position="71"/>
        <end position="93"/>
    </location>
</feature>
<evidence type="ECO:0000256" key="3">
    <source>
        <dbReference type="ARBA" id="ARBA00012307"/>
    </source>
</evidence>
<reference evidence="14 15" key="1">
    <citation type="journal article" date="2011" name="Science">
        <title>The Selaginella genome identifies genetic changes associated with the evolution of vascular plants.</title>
        <authorList>
            <person name="Banks J.A."/>
            <person name="Nishiyama T."/>
            <person name="Hasebe M."/>
            <person name="Bowman J.L."/>
            <person name="Gribskov M."/>
            <person name="dePamphilis C."/>
            <person name="Albert V.A."/>
            <person name="Aono N."/>
            <person name="Aoyama T."/>
            <person name="Ambrose B.A."/>
            <person name="Ashton N.W."/>
            <person name="Axtell M.J."/>
            <person name="Barker E."/>
            <person name="Barker M.S."/>
            <person name="Bennetzen J.L."/>
            <person name="Bonawitz N.D."/>
            <person name="Chapple C."/>
            <person name="Cheng C."/>
            <person name="Correa L.G."/>
            <person name="Dacre M."/>
            <person name="DeBarry J."/>
            <person name="Dreyer I."/>
            <person name="Elias M."/>
            <person name="Engstrom E.M."/>
            <person name="Estelle M."/>
            <person name="Feng L."/>
            <person name="Finet C."/>
            <person name="Floyd S.K."/>
            <person name="Frommer W.B."/>
            <person name="Fujita T."/>
            <person name="Gramzow L."/>
            <person name="Gutensohn M."/>
            <person name="Harholt J."/>
            <person name="Hattori M."/>
            <person name="Heyl A."/>
            <person name="Hirai T."/>
            <person name="Hiwatashi Y."/>
            <person name="Ishikawa M."/>
            <person name="Iwata M."/>
            <person name="Karol K.G."/>
            <person name="Koehler B."/>
            <person name="Kolukisaoglu U."/>
            <person name="Kubo M."/>
            <person name="Kurata T."/>
            <person name="Lalonde S."/>
            <person name="Li K."/>
            <person name="Li Y."/>
            <person name="Litt A."/>
            <person name="Lyons E."/>
            <person name="Manning G."/>
            <person name="Maruyama T."/>
            <person name="Michael T.P."/>
            <person name="Mikami K."/>
            <person name="Miyazaki S."/>
            <person name="Morinaga S."/>
            <person name="Murata T."/>
            <person name="Mueller-Roeber B."/>
            <person name="Nelson D.R."/>
            <person name="Obara M."/>
            <person name="Oguri Y."/>
            <person name="Olmstead R.G."/>
            <person name="Onodera N."/>
            <person name="Petersen B.L."/>
            <person name="Pils B."/>
            <person name="Prigge M."/>
            <person name="Rensing S.A."/>
            <person name="Riano-Pachon D.M."/>
            <person name="Roberts A.W."/>
            <person name="Sato Y."/>
            <person name="Scheller H.V."/>
            <person name="Schulz B."/>
            <person name="Schulz C."/>
            <person name="Shakirov E.V."/>
            <person name="Shibagaki N."/>
            <person name="Shinohara N."/>
            <person name="Shippen D.E."/>
            <person name="Soerensen I."/>
            <person name="Sotooka R."/>
            <person name="Sugimoto N."/>
            <person name="Sugita M."/>
            <person name="Sumikawa N."/>
            <person name="Tanurdzic M."/>
            <person name="Theissen G."/>
            <person name="Ulvskov P."/>
            <person name="Wakazuki S."/>
            <person name="Weng J.K."/>
            <person name="Willats W.W."/>
            <person name="Wipf D."/>
            <person name="Wolf P.G."/>
            <person name="Yang L."/>
            <person name="Zimmer A.D."/>
            <person name="Zhu Q."/>
            <person name="Mitros T."/>
            <person name="Hellsten U."/>
            <person name="Loque D."/>
            <person name="Otillar R."/>
            <person name="Salamov A."/>
            <person name="Schmutz J."/>
            <person name="Shapiro H."/>
            <person name="Lindquist E."/>
            <person name="Lucas S."/>
            <person name="Rokhsar D."/>
            <person name="Grigoriev I.V."/>
        </authorList>
    </citation>
    <scope>NUCLEOTIDE SEQUENCE [LARGE SCALE GENOMIC DNA]</scope>
</reference>
<dbReference type="Gramene" id="EFJ29199">
    <property type="protein sequence ID" value="EFJ29199"/>
    <property type="gene ID" value="SELMODRAFT_92818"/>
</dbReference>
<comment type="subcellular location">
    <subcellularLocation>
        <location evidence="1">Membrane</location>
        <topology evidence="1">Multi-pass membrane protein</topology>
    </subcellularLocation>
</comment>
<keyword evidence="5" id="KW-0808">Transferase</keyword>
<evidence type="ECO:0000256" key="12">
    <source>
        <dbReference type="ARBA" id="ARBA00047375"/>
    </source>
</evidence>
<keyword evidence="15" id="KW-1185">Reference proteome</keyword>
<dbReference type="AlphaFoldDB" id="D8RFX0"/>
<dbReference type="EC" id="2.3.1.199" evidence="3"/>
<gene>
    <name evidence="14" type="ORF">SELMODRAFT_92818</name>
</gene>
<dbReference type="PANTHER" id="PTHR11157">
    <property type="entry name" value="FATTY ACID ACYL TRANSFERASE-RELATED"/>
    <property type="match status" value="1"/>
</dbReference>
<dbReference type="OrthoDB" id="434092at2759"/>
<dbReference type="GO" id="GO:0030148">
    <property type="term" value="P:sphingolipid biosynthetic process"/>
    <property type="evidence" value="ECO:0000318"/>
    <property type="project" value="GO_Central"/>
</dbReference>
<dbReference type="Proteomes" id="UP000001514">
    <property type="component" value="Unassembled WGS sequence"/>
</dbReference>
<keyword evidence="7" id="KW-0276">Fatty acid metabolism</keyword>
<dbReference type="PANTHER" id="PTHR11157:SF134">
    <property type="entry name" value="ELONGATION OF FATTY ACIDS PROTEIN 1-RELATED"/>
    <property type="match status" value="1"/>
</dbReference>
<keyword evidence="10 13" id="KW-0472">Membrane</keyword>
<keyword evidence="11" id="KW-0275">Fatty acid biosynthesis</keyword>
<evidence type="ECO:0000256" key="9">
    <source>
        <dbReference type="ARBA" id="ARBA00023098"/>
    </source>
</evidence>
<name>D8RFX0_SELML</name>
<dbReference type="GO" id="GO:0019367">
    <property type="term" value="P:fatty acid elongation, saturated fatty acid"/>
    <property type="evidence" value="ECO:0000318"/>
    <property type="project" value="GO_Central"/>
</dbReference>
<comment type="catalytic activity">
    <reaction evidence="12">
        <text>a very-long-chain acyl-CoA + malonyl-CoA + H(+) = a very-long-chain 3-oxoacyl-CoA + CO2 + CoA</text>
        <dbReference type="Rhea" id="RHEA:32727"/>
        <dbReference type="ChEBI" id="CHEBI:15378"/>
        <dbReference type="ChEBI" id="CHEBI:16526"/>
        <dbReference type="ChEBI" id="CHEBI:57287"/>
        <dbReference type="ChEBI" id="CHEBI:57384"/>
        <dbReference type="ChEBI" id="CHEBI:90725"/>
        <dbReference type="ChEBI" id="CHEBI:90736"/>
        <dbReference type="EC" id="2.3.1.199"/>
    </reaction>
</comment>
<dbReference type="OMA" id="HTIFAFQ"/>
<evidence type="ECO:0000313" key="14">
    <source>
        <dbReference type="EMBL" id="EFJ29199.1"/>
    </source>
</evidence>
<accession>D8RFX0</accession>
<dbReference type="eggNOG" id="KOG3071">
    <property type="taxonomic scope" value="Eukaryota"/>
</dbReference>
<evidence type="ECO:0000256" key="8">
    <source>
        <dbReference type="ARBA" id="ARBA00022989"/>
    </source>
</evidence>
<feature type="transmembrane region" description="Helical" evidence="13">
    <location>
        <begin position="36"/>
        <end position="59"/>
    </location>
</feature>